<dbReference type="AlphaFoldDB" id="A0A1G9YZQ4"/>
<proteinExistence type="predicted"/>
<organism evidence="1 2">
    <name type="scientific">Acetanaerobacterium elongatum</name>
    <dbReference type="NCBI Taxonomy" id="258515"/>
    <lineage>
        <taxon>Bacteria</taxon>
        <taxon>Bacillati</taxon>
        <taxon>Bacillota</taxon>
        <taxon>Clostridia</taxon>
        <taxon>Eubacteriales</taxon>
        <taxon>Oscillospiraceae</taxon>
        <taxon>Acetanaerobacterium</taxon>
    </lineage>
</organism>
<evidence type="ECO:0000313" key="2">
    <source>
        <dbReference type="Proteomes" id="UP000199182"/>
    </source>
</evidence>
<dbReference type="EMBL" id="FNID01000012">
    <property type="protein sequence ID" value="SDN14407.1"/>
    <property type="molecule type" value="Genomic_DNA"/>
</dbReference>
<reference evidence="1 2" key="1">
    <citation type="submission" date="2016-10" db="EMBL/GenBank/DDBJ databases">
        <authorList>
            <person name="de Groot N.N."/>
        </authorList>
    </citation>
    <scope>NUCLEOTIDE SEQUENCE [LARGE SCALE GENOMIC DNA]</scope>
    <source>
        <strain evidence="1 2">CGMCC 1.5012</strain>
    </source>
</reference>
<sequence>MLDKAIEMIIAQQAKAPDRSPIRLMGEQLKDICRTTPGAAELVAKDLEVPEMSLEHLKKKFDDFASAHKSGNQSCIFPDEADKLIREFYGLPMPGAVPSPVNQAPAGKVISLLDMM</sequence>
<dbReference type="OrthoDB" id="1855687at2"/>
<gene>
    <name evidence="1" type="ORF">SAMN05192585_11235</name>
</gene>
<protein>
    <submittedName>
        <fullName evidence="1">Uncharacterized protein</fullName>
    </submittedName>
</protein>
<evidence type="ECO:0000313" key="1">
    <source>
        <dbReference type="EMBL" id="SDN14407.1"/>
    </source>
</evidence>
<dbReference type="STRING" id="258515.SAMN05192585_11235"/>
<dbReference type="RefSeq" id="WP_092639430.1">
    <property type="nucleotide sequence ID" value="NZ_FNID01000012.1"/>
</dbReference>
<keyword evidence="2" id="KW-1185">Reference proteome</keyword>
<accession>A0A1G9YZQ4</accession>
<dbReference type="Proteomes" id="UP000199182">
    <property type="component" value="Unassembled WGS sequence"/>
</dbReference>
<name>A0A1G9YZQ4_9FIRM</name>